<gene>
    <name evidence="1" type="ORF">MILVUS5_LOCUS13</name>
</gene>
<name>A0ACB0I6D5_TRIPR</name>
<reference evidence="1" key="1">
    <citation type="submission" date="2023-10" db="EMBL/GenBank/DDBJ databases">
        <authorList>
            <person name="Rodriguez Cubillos JULIANA M."/>
            <person name="De Vega J."/>
        </authorList>
    </citation>
    <scope>NUCLEOTIDE SEQUENCE</scope>
</reference>
<comment type="caution">
    <text evidence="1">The sequence shown here is derived from an EMBL/GenBank/DDBJ whole genome shotgun (WGS) entry which is preliminary data.</text>
</comment>
<accession>A0ACB0I6D5</accession>
<protein>
    <submittedName>
        <fullName evidence="1">Uncharacterized protein</fullName>
    </submittedName>
</protein>
<evidence type="ECO:0000313" key="2">
    <source>
        <dbReference type="Proteomes" id="UP001177021"/>
    </source>
</evidence>
<evidence type="ECO:0000313" key="1">
    <source>
        <dbReference type="EMBL" id="CAJ2627606.1"/>
    </source>
</evidence>
<dbReference type="EMBL" id="CASHSV030000001">
    <property type="protein sequence ID" value="CAJ2627606.1"/>
    <property type="molecule type" value="Genomic_DNA"/>
</dbReference>
<organism evidence="1 2">
    <name type="scientific">Trifolium pratense</name>
    <name type="common">Red clover</name>
    <dbReference type="NCBI Taxonomy" id="57577"/>
    <lineage>
        <taxon>Eukaryota</taxon>
        <taxon>Viridiplantae</taxon>
        <taxon>Streptophyta</taxon>
        <taxon>Embryophyta</taxon>
        <taxon>Tracheophyta</taxon>
        <taxon>Spermatophyta</taxon>
        <taxon>Magnoliopsida</taxon>
        <taxon>eudicotyledons</taxon>
        <taxon>Gunneridae</taxon>
        <taxon>Pentapetalae</taxon>
        <taxon>rosids</taxon>
        <taxon>fabids</taxon>
        <taxon>Fabales</taxon>
        <taxon>Fabaceae</taxon>
        <taxon>Papilionoideae</taxon>
        <taxon>50 kb inversion clade</taxon>
        <taxon>NPAAA clade</taxon>
        <taxon>Hologalegina</taxon>
        <taxon>IRL clade</taxon>
        <taxon>Trifolieae</taxon>
        <taxon>Trifolium</taxon>
    </lineage>
</organism>
<dbReference type="Proteomes" id="UP001177021">
    <property type="component" value="Unassembled WGS sequence"/>
</dbReference>
<keyword evidence="2" id="KW-1185">Reference proteome</keyword>
<sequence length="88" mass="9775">MSASGFSRSFFFPMFTTGPLLSTTELEGLASEEKDARQICRSLAAVMVVLLLMMVVILGLKCREMRAFDVFLVCCGVIVEREGMRGSW</sequence>
<proteinExistence type="predicted"/>